<feature type="domain" description="HIT" evidence="4">
    <location>
        <begin position="5"/>
        <end position="114"/>
    </location>
</feature>
<evidence type="ECO:0000259" key="4">
    <source>
        <dbReference type="PROSITE" id="PS51084"/>
    </source>
</evidence>
<dbReference type="PRINTS" id="PR00332">
    <property type="entry name" value="HISTRIAD"/>
</dbReference>
<evidence type="ECO:0000313" key="5">
    <source>
        <dbReference type="EMBL" id="HIV85210.1"/>
    </source>
</evidence>
<feature type="short sequence motif" description="Histidine triad motif" evidence="2 3">
    <location>
        <begin position="98"/>
        <end position="102"/>
    </location>
</feature>
<comment type="caution">
    <text evidence="5">The sequence shown here is derived from an EMBL/GenBank/DDBJ whole genome shotgun (WGS) entry which is preliminary data.</text>
</comment>
<dbReference type="EMBL" id="DXIJ01000003">
    <property type="protein sequence ID" value="HIV85210.1"/>
    <property type="molecule type" value="Genomic_DNA"/>
</dbReference>
<name>A0A9D1PQV4_9FIRM</name>
<dbReference type="GO" id="GO:0003824">
    <property type="term" value="F:catalytic activity"/>
    <property type="evidence" value="ECO:0007669"/>
    <property type="project" value="InterPro"/>
</dbReference>
<dbReference type="AlphaFoldDB" id="A0A9D1PQV4"/>
<protein>
    <submittedName>
        <fullName evidence="5">Histidine triad nucleotide-binding protein</fullName>
    </submittedName>
</protein>
<dbReference type="InterPro" id="IPR019808">
    <property type="entry name" value="Histidine_triad_CS"/>
</dbReference>
<gene>
    <name evidence="5" type="ORF">H9900_00185</name>
</gene>
<dbReference type="Pfam" id="PF01230">
    <property type="entry name" value="HIT"/>
    <property type="match status" value="1"/>
</dbReference>
<dbReference type="PANTHER" id="PTHR23089">
    <property type="entry name" value="HISTIDINE TRIAD HIT PROTEIN"/>
    <property type="match status" value="1"/>
</dbReference>
<dbReference type="Proteomes" id="UP000824162">
    <property type="component" value="Unassembled WGS sequence"/>
</dbReference>
<evidence type="ECO:0000256" key="3">
    <source>
        <dbReference type="PROSITE-ProRule" id="PRU00464"/>
    </source>
</evidence>
<sequence>MSECLFCKIVAGEVPSTKVYEDEYVYAFLDIDPKAPEHIIFVPKQHIGSANEISPDNSAVIAKIFEAISKVASEKGFADNGYRVVNNCGEDGGQTVGHIHFHLLAGRQLQWPPG</sequence>
<evidence type="ECO:0000256" key="1">
    <source>
        <dbReference type="PIRSR" id="PIRSR601310-1"/>
    </source>
</evidence>
<feature type="active site" description="Tele-AMP-histidine intermediate" evidence="1">
    <location>
        <position position="100"/>
    </location>
</feature>
<dbReference type="PROSITE" id="PS51084">
    <property type="entry name" value="HIT_2"/>
    <property type="match status" value="1"/>
</dbReference>
<reference evidence="5" key="1">
    <citation type="journal article" date="2021" name="PeerJ">
        <title>Extensive microbial diversity within the chicken gut microbiome revealed by metagenomics and culture.</title>
        <authorList>
            <person name="Gilroy R."/>
            <person name="Ravi A."/>
            <person name="Getino M."/>
            <person name="Pursley I."/>
            <person name="Horton D.L."/>
            <person name="Alikhan N.F."/>
            <person name="Baker D."/>
            <person name="Gharbi K."/>
            <person name="Hall N."/>
            <person name="Watson M."/>
            <person name="Adriaenssens E.M."/>
            <person name="Foster-Nyarko E."/>
            <person name="Jarju S."/>
            <person name="Secka A."/>
            <person name="Antonio M."/>
            <person name="Oren A."/>
            <person name="Chaudhuri R.R."/>
            <person name="La Ragione R."/>
            <person name="Hildebrand F."/>
            <person name="Pallen M.J."/>
        </authorList>
    </citation>
    <scope>NUCLEOTIDE SEQUENCE</scope>
    <source>
        <strain evidence="5">5790</strain>
    </source>
</reference>
<accession>A0A9D1PQV4</accession>
<dbReference type="InterPro" id="IPR011146">
    <property type="entry name" value="HIT-like"/>
</dbReference>
<dbReference type="Gene3D" id="3.30.428.10">
    <property type="entry name" value="HIT-like"/>
    <property type="match status" value="1"/>
</dbReference>
<dbReference type="InterPro" id="IPR036265">
    <property type="entry name" value="HIT-like_sf"/>
</dbReference>
<organism evidence="5 6">
    <name type="scientific">Candidatus Monoglobus merdigallinarum</name>
    <dbReference type="NCBI Taxonomy" id="2838698"/>
    <lineage>
        <taxon>Bacteria</taxon>
        <taxon>Bacillati</taxon>
        <taxon>Bacillota</taxon>
        <taxon>Clostridia</taxon>
        <taxon>Monoglobales</taxon>
        <taxon>Monoglobaceae</taxon>
        <taxon>Monoglobus</taxon>
    </lineage>
</organism>
<dbReference type="PROSITE" id="PS00892">
    <property type="entry name" value="HIT_1"/>
    <property type="match status" value="1"/>
</dbReference>
<evidence type="ECO:0000256" key="2">
    <source>
        <dbReference type="PIRSR" id="PIRSR601310-3"/>
    </source>
</evidence>
<dbReference type="SUPFAM" id="SSF54197">
    <property type="entry name" value="HIT-like"/>
    <property type="match status" value="1"/>
</dbReference>
<proteinExistence type="predicted"/>
<reference evidence="5" key="2">
    <citation type="submission" date="2021-04" db="EMBL/GenBank/DDBJ databases">
        <authorList>
            <person name="Gilroy R."/>
        </authorList>
    </citation>
    <scope>NUCLEOTIDE SEQUENCE</scope>
    <source>
        <strain evidence="5">5790</strain>
    </source>
</reference>
<dbReference type="InterPro" id="IPR001310">
    <property type="entry name" value="Histidine_triad_HIT"/>
</dbReference>
<evidence type="ECO:0000313" key="6">
    <source>
        <dbReference type="Proteomes" id="UP000824162"/>
    </source>
</evidence>
<dbReference type="CDD" id="cd01276">
    <property type="entry name" value="PKCI_related"/>
    <property type="match status" value="1"/>
</dbReference>